<keyword evidence="1" id="KW-0812">Transmembrane</keyword>
<organism evidence="2 3">
    <name type="scientific">Thioclava kandeliae</name>
    <dbReference type="NCBI Taxonomy" id="3070818"/>
    <lineage>
        <taxon>Bacteria</taxon>
        <taxon>Pseudomonadati</taxon>
        <taxon>Pseudomonadota</taxon>
        <taxon>Alphaproteobacteria</taxon>
        <taxon>Rhodobacterales</taxon>
        <taxon>Paracoccaceae</taxon>
        <taxon>Thioclava</taxon>
    </lineage>
</organism>
<dbReference type="PANTHER" id="PTHR37314:SF4">
    <property type="entry name" value="UPF0700 TRANSMEMBRANE PROTEIN YOAK"/>
    <property type="match status" value="1"/>
</dbReference>
<dbReference type="RefSeq" id="WP_339112675.1">
    <property type="nucleotide sequence ID" value="NZ_JAYWLC010000004.1"/>
</dbReference>
<feature type="transmembrane region" description="Helical" evidence="1">
    <location>
        <begin position="26"/>
        <end position="51"/>
    </location>
</feature>
<evidence type="ECO:0000256" key="1">
    <source>
        <dbReference type="SAM" id="Phobius"/>
    </source>
</evidence>
<sequence>MPHRNASLKAMRLFTAHRRAPEADRWLGIVLALISGSLNAGAFLMMSQYASHMTGHLSQMAGSLVAHNMRLVLLSFCVLVLFVSGAALASAMIARGFTRHSRLTYYAPLALQALLMAVLSSAEILPQPWEGHVGLGLLAFIMGLQNATITRISGARIRTTHATGLLTDMGIEIGRGLYGRGRESCEDGFDRARLMLFVQLVAAFVLGGIAGGLGHGAFGWTFALVPAVVLLAIAGLTAPRAVKAMSQNIA</sequence>
<feature type="transmembrane region" description="Helical" evidence="1">
    <location>
        <begin position="131"/>
        <end position="149"/>
    </location>
</feature>
<feature type="transmembrane region" description="Helical" evidence="1">
    <location>
        <begin position="71"/>
        <end position="93"/>
    </location>
</feature>
<keyword evidence="3" id="KW-1185">Reference proteome</keyword>
<dbReference type="PANTHER" id="PTHR37314">
    <property type="entry name" value="SLR0142 PROTEIN"/>
    <property type="match status" value="1"/>
</dbReference>
<dbReference type="Proteomes" id="UP001438953">
    <property type="component" value="Unassembled WGS sequence"/>
</dbReference>
<dbReference type="EMBL" id="JAYWLC010000004">
    <property type="protein sequence ID" value="MER5171479.1"/>
    <property type="molecule type" value="Genomic_DNA"/>
</dbReference>
<gene>
    <name evidence="2" type="ORF">VSX56_06780</name>
</gene>
<feature type="transmembrane region" description="Helical" evidence="1">
    <location>
        <begin position="105"/>
        <end position="125"/>
    </location>
</feature>
<evidence type="ECO:0000313" key="2">
    <source>
        <dbReference type="EMBL" id="MER5171479.1"/>
    </source>
</evidence>
<proteinExistence type="predicted"/>
<keyword evidence="1" id="KW-1133">Transmembrane helix</keyword>
<comment type="caution">
    <text evidence="2">The sequence shown here is derived from an EMBL/GenBank/DDBJ whole genome shotgun (WGS) entry which is preliminary data.</text>
</comment>
<feature type="transmembrane region" description="Helical" evidence="1">
    <location>
        <begin position="192"/>
        <end position="211"/>
    </location>
</feature>
<dbReference type="Pfam" id="PF06912">
    <property type="entry name" value="DUF1275"/>
    <property type="match status" value="1"/>
</dbReference>
<name>A0ABV1SG37_9RHOB</name>
<reference evidence="2 3" key="1">
    <citation type="submission" date="2024-06" db="EMBL/GenBank/DDBJ databases">
        <title>Thioclava kandeliae sp. nov. from a rhizosphere soil sample of Kandelia candel in a mangrove.</title>
        <authorList>
            <person name="Mu T."/>
        </authorList>
    </citation>
    <scope>NUCLEOTIDE SEQUENCE [LARGE SCALE GENOMIC DNA]</scope>
    <source>
        <strain evidence="2 3">CPCC 100088</strain>
    </source>
</reference>
<protein>
    <submittedName>
        <fullName evidence="2">YoaK family protein</fullName>
    </submittedName>
</protein>
<keyword evidence="1" id="KW-0472">Membrane</keyword>
<feature type="transmembrane region" description="Helical" evidence="1">
    <location>
        <begin position="217"/>
        <end position="238"/>
    </location>
</feature>
<dbReference type="InterPro" id="IPR010699">
    <property type="entry name" value="DUF1275"/>
</dbReference>
<accession>A0ABV1SG37</accession>
<evidence type="ECO:0000313" key="3">
    <source>
        <dbReference type="Proteomes" id="UP001438953"/>
    </source>
</evidence>